<proteinExistence type="predicted"/>
<gene>
    <name evidence="3" type="ORF">GCM10007053_15570</name>
</gene>
<keyword evidence="2" id="KW-0732">Signal</keyword>
<keyword evidence="1" id="KW-0472">Membrane</keyword>
<accession>A0A919CJR0</accession>
<evidence type="ECO:0000256" key="1">
    <source>
        <dbReference type="SAM" id="Phobius"/>
    </source>
</evidence>
<feature type="transmembrane region" description="Helical" evidence="1">
    <location>
        <begin position="313"/>
        <end position="331"/>
    </location>
</feature>
<dbReference type="RefSeq" id="WP_189476870.1">
    <property type="nucleotide sequence ID" value="NZ_BMYM01000001.1"/>
</dbReference>
<dbReference type="PROSITE" id="PS51257">
    <property type="entry name" value="PROKAR_LIPOPROTEIN"/>
    <property type="match status" value="1"/>
</dbReference>
<sequence>MIARRVGQVLRSILLAAFCTITACSVSDNALSVYPIPYQPLDTATLNPLLEQEVGLSLTSTGAGASAPLTALSDGLADITIVENSHPFTAGVRTVLPLYKSVLHILVREDFDIDSLGTGGNELEVLVINRSHAALKFLELSAQRSKWFGQQGQLVEQLEPGKTDMILYLGPINPSKTDWYTEGYQLVSLDQVDDARREFFSEGISYLVPQLEPAHIPALTYNLPGNERGLSTMSVDMLLVASREAPERAIYDLTRTLIEQKARFAALAPNIFSWVTEDFDPLALNFPLHRGARLYLERDEPGFLERYAESINLLVYLAFLCLTGVVALARWQARRKKNRVDTFYTRILTIRERIAFDDPITLRNELEALEREAFELLINERLAADESFRIFTELLSQVRREVDEGKR</sequence>
<protein>
    <recommendedName>
        <fullName evidence="5">TRAP transporter solute receptor, TAXI family</fullName>
    </recommendedName>
</protein>
<keyword evidence="1" id="KW-1133">Transmembrane helix</keyword>
<comment type="caution">
    <text evidence="3">The sequence shown here is derived from an EMBL/GenBank/DDBJ whole genome shotgun (WGS) entry which is preliminary data.</text>
</comment>
<feature type="signal peptide" evidence="2">
    <location>
        <begin position="1"/>
        <end position="30"/>
    </location>
</feature>
<name>A0A919CJR0_9GAMM</name>
<dbReference type="EMBL" id="BMYM01000001">
    <property type="protein sequence ID" value="GHD31963.1"/>
    <property type="molecule type" value="Genomic_DNA"/>
</dbReference>
<feature type="chain" id="PRO_5037089715" description="TRAP transporter solute receptor, TAXI family" evidence="2">
    <location>
        <begin position="31"/>
        <end position="407"/>
    </location>
</feature>
<dbReference type="InterPro" id="IPR011852">
    <property type="entry name" value="TRAP_TAXI"/>
</dbReference>
<dbReference type="Gene3D" id="3.40.190.10">
    <property type="entry name" value="Periplasmic binding protein-like II"/>
    <property type="match status" value="2"/>
</dbReference>
<keyword evidence="1" id="KW-0812">Transmembrane</keyword>
<reference evidence="3" key="1">
    <citation type="journal article" date="2014" name="Int. J. Syst. Evol. Microbiol.">
        <title>Complete genome sequence of Corynebacterium casei LMG S-19264T (=DSM 44701T), isolated from a smear-ripened cheese.</title>
        <authorList>
            <consortium name="US DOE Joint Genome Institute (JGI-PGF)"/>
            <person name="Walter F."/>
            <person name="Albersmeier A."/>
            <person name="Kalinowski J."/>
            <person name="Ruckert C."/>
        </authorList>
    </citation>
    <scope>NUCLEOTIDE SEQUENCE</scope>
    <source>
        <strain evidence="3">KCTC 23430</strain>
    </source>
</reference>
<evidence type="ECO:0000256" key="2">
    <source>
        <dbReference type="SAM" id="SignalP"/>
    </source>
</evidence>
<dbReference type="Proteomes" id="UP000644693">
    <property type="component" value="Unassembled WGS sequence"/>
</dbReference>
<dbReference type="Pfam" id="PF16868">
    <property type="entry name" value="NMT1_3"/>
    <property type="match status" value="1"/>
</dbReference>
<reference evidence="3" key="2">
    <citation type="submission" date="2020-09" db="EMBL/GenBank/DDBJ databases">
        <authorList>
            <person name="Sun Q."/>
            <person name="Kim S."/>
        </authorList>
    </citation>
    <scope>NUCLEOTIDE SEQUENCE</scope>
    <source>
        <strain evidence="3">KCTC 23430</strain>
    </source>
</reference>
<dbReference type="AlphaFoldDB" id="A0A919CJR0"/>
<evidence type="ECO:0008006" key="5">
    <source>
        <dbReference type="Google" id="ProtNLM"/>
    </source>
</evidence>
<evidence type="ECO:0000313" key="4">
    <source>
        <dbReference type="Proteomes" id="UP000644693"/>
    </source>
</evidence>
<dbReference type="PANTHER" id="PTHR42941">
    <property type="entry name" value="SLL1037 PROTEIN"/>
    <property type="match status" value="1"/>
</dbReference>
<organism evidence="3 4">
    <name type="scientific">Parahalioglobus pacificus</name>
    <dbReference type="NCBI Taxonomy" id="930806"/>
    <lineage>
        <taxon>Bacteria</taxon>
        <taxon>Pseudomonadati</taxon>
        <taxon>Pseudomonadota</taxon>
        <taxon>Gammaproteobacteria</taxon>
        <taxon>Cellvibrionales</taxon>
        <taxon>Halieaceae</taxon>
        <taxon>Parahalioglobus</taxon>
    </lineage>
</organism>
<keyword evidence="4" id="KW-1185">Reference proteome</keyword>
<dbReference type="SUPFAM" id="SSF53850">
    <property type="entry name" value="Periplasmic binding protein-like II"/>
    <property type="match status" value="1"/>
</dbReference>
<dbReference type="PANTHER" id="PTHR42941:SF1">
    <property type="entry name" value="SLL1037 PROTEIN"/>
    <property type="match status" value="1"/>
</dbReference>
<evidence type="ECO:0000313" key="3">
    <source>
        <dbReference type="EMBL" id="GHD31963.1"/>
    </source>
</evidence>